<evidence type="ECO:0008006" key="5">
    <source>
        <dbReference type="Google" id="ProtNLM"/>
    </source>
</evidence>
<dbReference type="PANTHER" id="PTHR35024">
    <property type="entry name" value="HYPOTHETICAL CYTOSOLIC PROTEIN"/>
    <property type="match status" value="1"/>
</dbReference>
<comment type="caution">
    <text evidence="3">The sequence shown here is derived from an EMBL/GenBank/DDBJ whole genome shotgun (WGS) entry which is preliminary data.</text>
</comment>
<feature type="region of interest" description="Disordered" evidence="2">
    <location>
        <begin position="1"/>
        <end position="26"/>
    </location>
</feature>
<evidence type="ECO:0000313" key="3">
    <source>
        <dbReference type="EMBL" id="GHH07687.1"/>
    </source>
</evidence>
<evidence type="ECO:0000313" key="4">
    <source>
        <dbReference type="Proteomes" id="UP000652430"/>
    </source>
</evidence>
<dbReference type="Proteomes" id="UP000652430">
    <property type="component" value="Unassembled WGS sequence"/>
</dbReference>
<comment type="similarity">
    <text evidence="1">Belongs to the bactofilin family.</text>
</comment>
<reference evidence="4" key="1">
    <citation type="journal article" date="2019" name="Int. J. Syst. Evol. Microbiol.">
        <title>The Global Catalogue of Microorganisms (GCM) 10K type strain sequencing project: providing services to taxonomists for standard genome sequencing and annotation.</title>
        <authorList>
            <consortium name="The Broad Institute Genomics Platform"/>
            <consortium name="The Broad Institute Genome Sequencing Center for Infectious Disease"/>
            <person name="Wu L."/>
            <person name="Ma J."/>
        </authorList>
    </citation>
    <scope>NUCLEOTIDE SEQUENCE [LARGE SCALE GENOMIC DNA]</scope>
    <source>
        <strain evidence="4">CGMCC 1.8957</strain>
    </source>
</reference>
<dbReference type="RefSeq" id="WP_189674752.1">
    <property type="nucleotide sequence ID" value="NZ_BNAQ01000001.1"/>
</dbReference>
<gene>
    <name evidence="3" type="ORF">GCM10008023_02020</name>
</gene>
<dbReference type="EMBL" id="BNAQ01000001">
    <property type="protein sequence ID" value="GHH07687.1"/>
    <property type="molecule type" value="Genomic_DNA"/>
</dbReference>
<keyword evidence="4" id="KW-1185">Reference proteome</keyword>
<dbReference type="Pfam" id="PF04519">
    <property type="entry name" value="Bactofilin"/>
    <property type="match status" value="1"/>
</dbReference>
<dbReference type="PANTHER" id="PTHR35024:SF4">
    <property type="entry name" value="POLYMER-FORMING CYTOSKELETAL PROTEIN"/>
    <property type="match status" value="1"/>
</dbReference>
<sequence length="160" mass="16117">MAIFNGKARDGGGGVSGHSIPSGSGKRGAFSVISADVVVTGNIAASADLHIDGRVDGDVQCGTLIQGQDSRIAGAVIAESARLGGAIEGSVAVRQLTIERSARIIGDVHYETISIEIGASVDGNLKHVTAESAVSPFEPGPGRVVPMDDVVHFTSTATPG</sequence>
<evidence type="ECO:0000256" key="2">
    <source>
        <dbReference type="SAM" id="MobiDB-lite"/>
    </source>
</evidence>
<organism evidence="3 4">
    <name type="scientific">Sphingomonas glacialis</name>
    <dbReference type="NCBI Taxonomy" id="658225"/>
    <lineage>
        <taxon>Bacteria</taxon>
        <taxon>Pseudomonadati</taxon>
        <taxon>Pseudomonadota</taxon>
        <taxon>Alphaproteobacteria</taxon>
        <taxon>Sphingomonadales</taxon>
        <taxon>Sphingomonadaceae</taxon>
        <taxon>Sphingomonas</taxon>
    </lineage>
</organism>
<protein>
    <recommendedName>
        <fullName evidence="5">Polymer-forming cytoskeletal protein</fullName>
    </recommendedName>
</protein>
<name>A0ABQ3L7M7_9SPHN</name>
<evidence type="ECO:0000256" key="1">
    <source>
        <dbReference type="ARBA" id="ARBA00044755"/>
    </source>
</evidence>
<dbReference type="InterPro" id="IPR007607">
    <property type="entry name" value="BacA/B"/>
</dbReference>
<accession>A0ABQ3L7M7</accession>
<proteinExistence type="inferred from homology"/>